<keyword evidence="3" id="KW-1185">Reference proteome</keyword>
<accession>A0ABQ5TIJ4</accession>
<evidence type="ECO:0000313" key="2">
    <source>
        <dbReference type="EMBL" id="GLO65458.1"/>
    </source>
</evidence>
<gene>
    <name evidence="2" type="ORF">MACH08_12420</name>
</gene>
<dbReference type="PANTHER" id="PTHR40078">
    <property type="entry name" value="INTEGRAL MEMBRANE PROTEIN-RELATED"/>
    <property type="match status" value="1"/>
</dbReference>
<feature type="transmembrane region" description="Helical" evidence="1">
    <location>
        <begin position="75"/>
        <end position="92"/>
    </location>
</feature>
<feature type="transmembrane region" description="Helical" evidence="1">
    <location>
        <begin position="158"/>
        <end position="179"/>
    </location>
</feature>
<name>A0ABQ5TIJ4_9BACI</name>
<evidence type="ECO:0000256" key="1">
    <source>
        <dbReference type="SAM" id="Phobius"/>
    </source>
</evidence>
<dbReference type="Proteomes" id="UP001275436">
    <property type="component" value="Unassembled WGS sequence"/>
</dbReference>
<keyword evidence="1" id="KW-0812">Transmembrane</keyword>
<feature type="transmembrane region" description="Helical" evidence="1">
    <location>
        <begin position="104"/>
        <end position="124"/>
    </location>
</feature>
<keyword evidence="1" id="KW-0472">Membrane</keyword>
<dbReference type="Pfam" id="PF19700">
    <property type="entry name" value="DUF6198"/>
    <property type="match status" value="1"/>
</dbReference>
<dbReference type="PANTHER" id="PTHR40078:SF1">
    <property type="entry name" value="INTEGRAL MEMBRANE PROTEIN"/>
    <property type="match status" value="1"/>
</dbReference>
<evidence type="ECO:0000313" key="3">
    <source>
        <dbReference type="Proteomes" id="UP001275436"/>
    </source>
</evidence>
<feature type="transmembrane region" description="Helical" evidence="1">
    <location>
        <begin position="46"/>
        <end position="68"/>
    </location>
</feature>
<comment type="caution">
    <text evidence="2">The sequence shown here is derived from an EMBL/GenBank/DDBJ whole genome shotgun (WGS) entry which is preliminary data.</text>
</comment>
<protein>
    <submittedName>
        <fullName evidence="2">Permease</fullName>
    </submittedName>
</protein>
<keyword evidence="1" id="KW-1133">Transmembrane helix</keyword>
<dbReference type="EMBL" id="BSKO01000001">
    <property type="protein sequence ID" value="GLO65458.1"/>
    <property type="molecule type" value="Genomic_DNA"/>
</dbReference>
<sequence>MNYAFRWLFFIVGIMVFSLGIALTINMQHLGIHPWDVLNVAFFDKFGLTIGSWNIIISSILIIISFCLDRTYIKVGTFFNAVLVGAFVDFYHWSGILPTATHTWIDIVFILLGIVIMGFGGGMYNAAGVGSGPRDGFMLSLSDKLGAPIGRVRIITECTVLVIGLLIGGPVFIFTFIFTFIQSPIFQWTYLKLGALVVKMDYKSSNRLKRNKHIS</sequence>
<reference evidence="2 3" key="1">
    <citation type="submission" date="2023-02" db="EMBL/GenBank/DDBJ databases">
        <title>Oceanobacillus kimchii IFOP_LL358 isolated form Alexandrium catenella lab strain.</title>
        <authorList>
            <person name="Gajardo G."/>
            <person name="Ueki S."/>
            <person name="Maruyama F."/>
        </authorList>
    </citation>
    <scope>NUCLEOTIDE SEQUENCE [LARGE SCALE GENOMIC DNA]</scope>
    <source>
        <strain evidence="2 3">IFOP_LL358</strain>
    </source>
</reference>
<dbReference type="InterPro" id="IPR038750">
    <property type="entry name" value="YczE/YyaS-like"/>
</dbReference>
<feature type="transmembrane region" description="Helical" evidence="1">
    <location>
        <begin position="7"/>
        <end position="26"/>
    </location>
</feature>
<organism evidence="2 3">
    <name type="scientific">Oceanobacillus kimchii</name>
    <dbReference type="NCBI Taxonomy" id="746691"/>
    <lineage>
        <taxon>Bacteria</taxon>
        <taxon>Bacillati</taxon>
        <taxon>Bacillota</taxon>
        <taxon>Bacilli</taxon>
        <taxon>Bacillales</taxon>
        <taxon>Bacillaceae</taxon>
        <taxon>Oceanobacillus</taxon>
    </lineage>
</organism>
<proteinExistence type="predicted"/>